<evidence type="ECO:0000313" key="3">
    <source>
        <dbReference type="EMBL" id="AYE36048.1"/>
    </source>
</evidence>
<keyword evidence="4" id="KW-1185">Reference proteome</keyword>
<dbReference type="RefSeq" id="WP_120103968.1">
    <property type="nucleotide sequence ID" value="NZ_CP028884.1"/>
</dbReference>
<name>A0A386PKP4_9SPIR</name>
<gene>
    <name evidence="3" type="ORF">DB313_00790</name>
</gene>
<keyword evidence="1" id="KW-0472">Membrane</keyword>
<dbReference type="PROSITE" id="PS51257">
    <property type="entry name" value="PROKAR_LIPOPROTEIN"/>
    <property type="match status" value="1"/>
</dbReference>
<evidence type="ECO:0000259" key="2">
    <source>
        <dbReference type="Pfam" id="PF24960"/>
    </source>
</evidence>
<evidence type="ECO:0000313" key="4">
    <source>
        <dbReference type="Proteomes" id="UP000275571"/>
    </source>
</evidence>
<feature type="domain" description="Outer surface lipoprotein BB0158" evidence="2">
    <location>
        <begin position="51"/>
        <end position="226"/>
    </location>
</feature>
<dbReference type="Proteomes" id="UP000275571">
    <property type="component" value="Chromosome"/>
</dbReference>
<reference evidence="3 4" key="1">
    <citation type="journal article" date="2018" name="Infect. Genet. Evol.">
        <title>Genome-wide analysis of Borrelia turcica and 'Candidatus Borrelia tachyglossi' shows relapsing fever-like genomes with unique genomic links to Lyme disease Borrelia.</title>
        <authorList>
            <person name="Gofton A.W."/>
            <person name="Margos G."/>
            <person name="Fingerle V."/>
            <person name="Hepner S."/>
            <person name="Loh S.M."/>
            <person name="Ryan U."/>
            <person name="Irwin P."/>
            <person name="Oskam C.L."/>
        </authorList>
    </citation>
    <scope>NUCLEOTIDE SEQUENCE [LARGE SCALE GENOMIC DNA]</scope>
    <source>
        <strain evidence="3 4">IST7</strain>
    </source>
</reference>
<dbReference type="InterPro" id="IPR056668">
    <property type="entry name" value="BB0158-like"/>
</dbReference>
<dbReference type="NCBIfam" id="NF033723">
    <property type="entry name" value="S2_P23"/>
    <property type="match status" value="1"/>
</dbReference>
<dbReference type="KEGG" id="btur:DB313_00790"/>
<keyword evidence="1" id="KW-1133">Transmembrane helix</keyword>
<organism evidence="3 4">
    <name type="scientific">Borrelia turcica IST7</name>
    <dbReference type="NCBI Taxonomy" id="1104446"/>
    <lineage>
        <taxon>Bacteria</taxon>
        <taxon>Pseudomonadati</taxon>
        <taxon>Spirochaetota</taxon>
        <taxon>Spirochaetia</taxon>
        <taxon>Spirochaetales</taxon>
        <taxon>Borreliaceae</taxon>
        <taxon>Borrelia</taxon>
    </lineage>
</organism>
<accession>A0A386PKP4</accession>
<dbReference type="EMBL" id="CP028884">
    <property type="protein sequence ID" value="AYE36048.1"/>
    <property type="molecule type" value="Genomic_DNA"/>
</dbReference>
<dbReference type="Pfam" id="PF24960">
    <property type="entry name" value="BB0158"/>
    <property type="match status" value="1"/>
</dbReference>
<dbReference type="AlphaFoldDB" id="A0A386PKP4"/>
<evidence type="ECO:0000256" key="1">
    <source>
        <dbReference type="SAM" id="Phobius"/>
    </source>
</evidence>
<sequence>MPNKINIKFFVFPTLFFLIAGCAFFRKHQEVKLSGEVGIQTGNHTLEFIDGEKYIKELPVISKSATVSWKKTKAMPILDKQGKQISALRGKIGYSYVVSPIKMNGELSDTVSFLILVETTAKGDLEYIVDDLKLKTAGDDLEIKNSVLLPPEPSREYGYVTSYPFGMLISDEVRLAFDHTYINGEWNYMIAELTLKNKKTQRLETYEISLNSKFVHDLLKEVARLYPDIKELAFDLFNDLK</sequence>
<feature type="transmembrane region" description="Helical" evidence="1">
    <location>
        <begin position="6"/>
        <end position="25"/>
    </location>
</feature>
<keyword evidence="1" id="KW-0812">Transmembrane</keyword>
<protein>
    <recommendedName>
        <fullName evidence="2">Outer surface lipoprotein BB0158 domain-containing protein</fullName>
    </recommendedName>
</protein>
<dbReference type="OrthoDB" id="350664at2"/>
<proteinExistence type="predicted"/>